<keyword evidence="3" id="KW-0540">Nuclease</keyword>
<evidence type="ECO:0000256" key="2">
    <source>
        <dbReference type="ARBA" id="ARBA00022694"/>
    </source>
</evidence>
<evidence type="ECO:0000256" key="7">
    <source>
        <dbReference type="NCBIfam" id="TIGR00188"/>
    </source>
</evidence>
<dbReference type="EC" id="3.1.26.5" evidence="7"/>
<reference evidence="8 9" key="1">
    <citation type="submission" date="2020-02" db="EMBL/GenBank/DDBJ databases">
        <title>Sequencing the genomes of 1000 actinobacteria strains.</title>
        <authorList>
            <person name="Klenk H.-P."/>
        </authorList>
    </citation>
    <scope>NUCLEOTIDE SEQUENCE [LARGE SCALE GENOMIC DNA]</scope>
    <source>
        <strain evidence="8 9">DSM 19609</strain>
    </source>
</reference>
<organism evidence="8 9">
    <name type="scientific">Brooklawnia cerclae</name>
    <dbReference type="NCBI Taxonomy" id="349934"/>
    <lineage>
        <taxon>Bacteria</taxon>
        <taxon>Bacillati</taxon>
        <taxon>Actinomycetota</taxon>
        <taxon>Actinomycetes</taxon>
        <taxon>Propionibacteriales</taxon>
        <taxon>Propionibacteriaceae</taxon>
        <taxon>Brooklawnia</taxon>
    </lineage>
</organism>
<evidence type="ECO:0000256" key="4">
    <source>
        <dbReference type="ARBA" id="ARBA00022759"/>
    </source>
</evidence>
<protein>
    <recommendedName>
        <fullName evidence="7">Ribonuclease P protein component</fullName>
        <ecNumber evidence="7">3.1.26.5</ecNumber>
    </recommendedName>
</protein>
<gene>
    <name evidence="8" type="ORF">FB473_003543</name>
</gene>
<keyword evidence="9" id="KW-1185">Reference proteome</keyword>
<comment type="caution">
    <text evidence="8">The sequence shown here is derived from an EMBL/GenBank/DDBJ whole genome shotgun (WGS) entry which is preliminary data.</text>
</comment>
<dbReference type="PANTHER" id="PTHR33992">
    <property type="entry name" value="RIBONUCLEASE P PROTEIN COMPONENT"/>
    <property type="match status" value="1"/>
</dbReference>
<sequence length="86" mass="8981">MTAGENGAKAPAQVGFIVSKKVGNAVTRNRVKRRLRHLVRAELPGTADGALVVVRALPASATEPTRLAADLSAAWHSCLGRLAVGR</sequence>
<dbReference type="Proteomes" id="UP000749311">
    <property type="component" value="Unassembled WGS sequence"/>
</dbReference>
<evidence type="ECO:0000313" key="9">
    <source>
        <dbReference type="Proteomes" id="UP000749311"/>
    </source>
</evidence>
<evidence type="ECO:0000256" key="5">
    <source>
        <dbReference type="ARBA" id="ARBA00022801"/>
    </source>
</evidence>
<dbReference type="InterPro" id="IPR020539">
    <property type="entry name" value="RNase_P_CS"/>
</dbReference>
<comment type="function">
    <text evidence="1">RNaseP catalyzes the removal of the 5'-leader sequence from pre-tRNA to produce the mature 5'-terminus. It can also cleave other RNA substrates such as 4.5S RNA. The protein component plays an auxiliary but essential role in vivo by binding to the 5'-leader sequence and broadening the substrate specificity of the ribozyme.</text>
</comment>
<dbReference type="PANTHER" id="PTHR33992:SF1">
    <property type="entry name" value="RIBONUCLEASE P PROTEIN COMPONENT"/>
    <property type="match status" value="1"/>
</dbReference>
<keyword evidence="6" id="KW-0694">RNA-binding</keyword>
<name>A0ABX0SPV1_9ACTN</name>
<accession>A0ABX0SPV1</accession>
<evidence type="ECO:0000256" key="6">
    <source>
        <dbReference type="ARBA" id="ARBA00022884"/>
    </source>
</evidence>
<dbReference type="SUPFAM" id="SSF54211">
    <property type="entry name" value="Ribosomal protein S5 domain 2-like"/>
    <property type="match status" value="1"/>
</dbReference>
<keyword evidence="4" id="KW-0255">Endonuclease</keyword>
<dbReference type="InterPro" id="IPR000100">
    <property type="entry name" value="RNase_P"/>
</dbReference>
<dbReference type="EMBL" id="JAAMOZ010000006">
    <property type="protein sequence ID" value="NIH58841.1"/>
    <property type="molecule type" value="Genomic_DNA"/>
</dbReference>
<evidence type="ECO:0000256" key="1">
    <source>
        <dbReference type="ARBA" id="ARBA00002663"/>
    </source>
</evidence>
<dbReference type="Pfam" id="PF00825">
    <property type="entry name" value="Ribonuclease_P"/>
    <property type="match status" value="1"/>
</dbReference>
<dbReference type="NCBIfam" id="TIGR00188">
    <property type="entry name" value="rnpA"/>
    <property type="match status" value="1"/>
</dbReference>
<proteinExistence type="predicted"/>
<keyword evidence="2" id="KW-0819">tRNA processing</keyword>
<dbReference type="InterPro" id="IPR020568">
    <property type="entry name" value="Ribosomal_Su5_D2-typ_SF"/>
</dbReference>
<dbReference type="InterPro" id="IPR014721">
    <property type="entry name" value="Ribsml_uS5_D2-typ_fold_subgr"/>
</dbReference>
<dbReference type="Gene3D" id="3.30.230.10">
    <property type="match status" value="1"/>
</dbReference>
<dbReference type="PROSITE" id="PS00648">
    <property type="entry name" value="RIBONUCLEASE_P"/>
    <property type="match status" value="1"/>
</dbReference>
<evidence type="ECO:0000256" key="3">
    <source>
        <dbReference type="ARBA" id="ARBA00022722"/>
    </source>
</evidence>
<keyword evidence="5" id="KW-0378">Hydrolase</keyword>
<evidence type="ECO:0000313" key="8">
    <source>
        <dbReference type="EMBL" id="NIH58841.1"/>
    </source>
</evidence>